<dbReference type="SUPFAM" id="SSF47240">
    <property type="entry name" value="Ferritin-like"/>
    <property type="match status" value="1"/>
</dbReference>
<gene>
    <name evidence="1" type="ORF">VITFI_CDS3413</name>
</gene>
<dbReference type="InterPro" id="IPR009078">
    <property type="entry name" value="Ferritin-like_SF"/>
</dbReference>
<dbReference type="GO" id="GO:0016491">
    <property type="term" value="F:oxidoreductase activity"/>
    <property type="evidence" value="ECO:0007669"/>
    <property type="project" value="InterPro"/>
</dbReference>
<keyword evidence="2" id="KW-1185">Reference proteome</keyword>
<proteinExistence type="predicted"/>
<dbReference type="EMBL" id="CP022424">
    <property type="protein sequence ID" value="ASM79190.1"/>
    <property type="molecule type" value="Genomic_DNA"/>
</dbReference>
<keyword evidence="1" id="KW-0614">Plasmid</keyword>
<accession>A0A221KK43</accession>
<geneLocation type="plasmid" evidence="2">
    <name>pvf1</name>
</geneLocation>
<evidence type="ECO:0008006" key="3">
    <source>
        <dbReference type="Google" id="ProtNLM"/>
    </source>
</evidence>
<evidence type="ECO:0000313" key="2">
    <source>
        <dbReference type="Proteomes" id="UP000199729"/>
    </source>
</evidence>
<reference evidence="1 2" key="1">
    <citation type="submission" date="2017-07" db="EMBL/GenBank/DDBJ databases">
        <title>Complete Genome Sequence of the cosmetic ferment Vitreoscilla filiformis (ATCC15551).</title>
        <authorList>
            <person name="Contreras S."/>
            <person name="Sagory-Zalkind P."/>
            <person name="Blanquart H."/>
            <person name="Iltis A."/>
            <person name="Morand S.C."/>
        </authorList>
    </citation>
    <scope>NUCLEOTIDE SEQUENCE [LARGE SCALE GENOMIC DNA]</scope>
    <source>
        <strain evidence="1 2">ATCC 15551</strain>
        <plasmid evidence="2">Plasmid pvf1</plasmid>
    </source>
</reference>
<dbReference type="KEGG" id="vff:VITFI_CDS3413"/>
<protein>
    <recommendedName>
        <fullName evidence="3">p-aminobenzoate N-oxygenase AurF</fullName>
    </recommendedName>
</protein>
<dbReference type="AlphaFoldDB" id="A0A221KK43"/>
<name>A0A221KK43_VITFI</name>
<evidence type="ECO:0000313" key="1">
    <source>
        <dbReference type="EMBL" id="ASM79190.1"/>
    </source>
</evidence>
<organism evidence="1 2">
    <name type="scientific">Vitreoscilla filiformis</name>
    <dbReference type="NCBI Taxonomy" id="63"/>
    <lineage>
        <taxon>Bacteria</taxon>
        <taxon>Pseudomonadati</taxon>
        <taxon>Pseudomonadota</taxon>
        <taxon>Betaproteobacteria</taxon>
        <taxon>Neisseriales</taxon>
        <taxon>Neisseriaceae</taxon>
        <taxon>Vitreoscilla</taxon>
    </lineage>
</organism>
<dbReference type="InterPro" id="IPR012348">
    <property type="entry name" value="RNR-like"/>
</dbReference>
<sequence length="383" mass="44435">MMVLIWLKLDRRSHLEHGSALSTANKMQQKVRSCHEWSLERHVSQHPKIAHTQEFPPATDQPNVYPLSWHAHTAKMEEVWDAAQRENWDPKHLPWDTLDVESYTWEEREAIAYWWTLLSVFDASAPPVFASAFIKTYEAHEEDAVRRCFFSVTRDEQNHEQMCGLAITKLLEHPDPITYEPKTELGRRLQKNAKWLYYNGGRYWTGYKQAVPRYSLAVLFSSFLMGEIAAATIFKQMHDNSRELVFKEAFRNIGRDEGRHMAICMALMERDYPKMAAEDRAVVTKQIRAGYLFLSAVLFEPPMEFWDLPADFIANQREGEAVARAAGFGIPSYDAKRDNWRNAMLNLKSVLDRYDIAFPAIPEVDITGQEISDVEMDDIIPVF</sequence>
<dbReference type="Proteomes" id="UP000199729">
    <property type="component" value="Plasmid pVF1"/>
</dbReference>
<dbReference type="Gene3D" id="1.10.620.20">
    <property type="entry name" value="Ribonucleotide Reductase, subunit A"/>
    <property type="match status" value="1"/>
</dbReference>